<feature type="non-terminal residue" evidence="2">
    <location>
        <position position="216"/>
    </location>
</feature>
<feature type="domain" description="GAF" evidence="1">
    <location>
        <begin position="13"/>
        <end position="167"/>
    </location>
</feature>
<dbReference type="AlphaFoldDB" id="X1QMY2"/>
<comment type="caution">
    <text evidence="2">The sequence shown here is derived from an EMBL/GenBank/DDBJ whole genome shotgun (WGS) entry which is preliminary data.</text>
</comment>
<dbReference type="InterPro" id="IPR003018">
    <property type="entry name" value="GAF"/>
</dbReference>
<sequence length="216" mass="24284">MKLLSRKLTSLIDQNKLVSVILKTVIESFGLEKAGIIFQEGTSDFYQSKKLIGFRVRKISLDAKSSLIRHLKKIKSAEIKEELTLKIKDSSRKEETAQLMQLKEEMGKMEAEVCLALLSKGDLGGILILGKKISGRSYSKQDLELLQTLANQAAIALDNARLYQEVKKSLLERINLHEILLAISSLVHTDKILNLIVKSAIKFTDTQKSIIMIMDE</sequence>
<gene>
    <name evidence="2" type="ORF">S12H4_09132</name>
</gene>
<dbReference type="InterPro" id="IPR029016">
    <property type="entry name" value="GAF-like_dom_sf"/>
</dbReference>
<dbReference type="SMART" id="SM00065">
    <property type="entry name" value="GAF"/>
    <property type="match status" value="1"/>
</dbReference>
<reference evidence="2" key="1">
    <citation type="journal article" date="2014" name="Front. Microbiol.">
        <title>High frequency of phylogenetically diverse reductive dehalogenase-homologous genes in deep subseafloor sedimentary metagenomes.</title>
        <authorList>
            <person name="Kawai M."/>
            <person name="Futagami T."/>
            <person name="Toyoda A."/>
            <person name="Takaki Y."/>
            <person name="Nishi S."/>
            <person name="Hori S."/>
            <person name="Arai W."/>
            <person name="Tsubouchi T."/>
            <person name="Morono Y."/>
            <person name="Uchiyama I."/>
            <person name="Ito T."/>
            <person name="Fujiyama A."/>
            <person name="Inagaki F."/>
            <person name="Takami H."/>
        </authorList>
    </citation>
    <scope>NUCLEOTIDE SEQUENCE</scope>
    <source>
        <strain evidence="2">Expedition CK06-06</strain>
    </source>
</reference>
<evidence type="ECO:0000313" key="2">
    <source>
        <dbReference type="EMBL" id="GAI69593.1"/>
    </source>
</evidence>
<organism evidence="2">
    <name type="scientific">marine sediment metagenome</name>
    <dbReference type="NCBI Taxonomy" id="412755"/>
    <lineage>
        <taxon>unclassified sequences</taxon>
        <taxon>metagenomes</taxon>
        <taxon>ecological metagenomes</taxon>
    </lineage>
</organism>
<dbReference type="EMBL" id="BARW01003650">
    <property type="protein sequence ID" value="GAI69593.1"/>
    <property type="molecule type" value="Genomic_DNA"/>
</dbReference>
<proteinExistence type="predicted"/>
<dbReference type="Gene3D" id="3.30.450.40">
    <property type="match status" value="1"/>
</dbReference>
<dbReference type="SUPFAM" id="SSF55781">
    <property type="entry name" value="GAF domain-like"/>
    <property type="match status" value="1"/>
</dbReference>
<accession>X1QMY2</accession>
<dbReference type="Pfam" id="PF01590">
    <property type="entry name" value="GAF"/>
    <property type="match status" value="1"/>
</dbReference>
<protein>
    <recommendedName>
        <fullName evidence="1">GAF domain-containing protein</fullName>
    </recommendedName>
</protein>
<name>X1QMY2_9ZZZZ</name>
<evidence type="ECO:0000259" key="1">
    <source>
        <dbReference type="SMART" id="SM00065"/>
    </source>
</evidence>